<dbReference type="Gene3D" id="3.10.10.10">
    <property type="entry name" value="HIV Type 1 Reverse Transcriptase, subunit A, domain 1"/>
    <property type="match status" value="1"/>
</dbReference>
<protein>
    <submittedName>
        <fullName evidence="1">Uncharacterized protein</fullName>
    </submittedName>
</protein>
<dbReference type="PANTHER" id="PTHR24559:SF444">
    <property type="entry name" value="REVERSE TRANSCRIPTASE DOMAIN-CONTAINING PROTEIN"/>
    <property type="match status" value="1"/>
</dbReference>
<dbReference type="Proteomes" id="UP001454036">
    <property type="component" value="Unassembled WGS sequence"/>
</dbReference>
<proteinExistence type="predicted"/>
<dbReference type="InterPro" id="IPR043502">
    <property type="entry name" value="DNA/RNA_pol_sf"/>
</dbReference>
<evidence type="ECO:0000313" key="1">
    <source>
        <dbReference type="EMBL" id="GAA0163485.1"/>
    </source>
</evidence>
<dbReference type="PANTHER" id="PTHR24559">
    <property type="entry name" value="TRANSPOSON TY3-I GAG-POL POLYPROTEIN"/>
    <property type="match status" value="1"/>
</dbReference>
<evidence type="ECO:0000313" key="2">
    <source>
        <dbReference type="Proteomes" id="UP001454036"/>
    </source>
</evidence>
<name>A0AAV3QIV7_LITER</name>
<dbReference type="EMBL" id="BAABME010004764">
    <property type="protein sequence ID" value="GAA0163485.1"/>
    <property type="molecule type" value="Genomic_DNA"/>
</dbReference>
<dbReference type="SUPFAM" id="SSF56672">
    <property type="entry name" value="DNA/RNA polymerases"/>
    <property type="match status" value="1"/>
</dbReference>
<gene>
    <name evidence="1" type="ORF">LIER_19338</name>
</gene>
<sequence length="196" mass="22688">MNRQERNYPKEKESLERAIPHEEVECNLFTGKDLGKTFQVGTNLDKQHRYQLIELIREFADVFAWGTENMAGVDPDLALHRLHERKTWQAWTLIWHSIASMLTPCSLQSNRGSDEKNSAIREEIANLLKSGVIRELQFPSWIVNVVLVKNPNNKWRMCTDFTNLNKPCPKDFYPLPCLGRLVDGGMGHEVFDFMNA</sequence>
<organism evidence="1 2">
    <name type="scientific">Lithospermum erythrorhizon</name>
    <name type="common">Purple gromwell</name>
    <name type="synonym">Lithospermum officinale var. erythrorhizon</name>
    <dbReference type="NCBI Taxonomy" id="34254"/>
    <lineage>
        <taxon>Eukaryota</taxon>
        <taxon>Viridiplantae</taxon>
        <taxon>Streptophyta</taxon>
        <taxon>Embryophyta</taxon>
        <taxon>Tracheophyta</taxon>
        <taxon>Spermatophyta</taxon>
        <taxon>Magnoliopsida</taxon>
        <taxon>eudicotyledons</taxon>
        <taxon>Gunneridae</taxon>
        <taxon>Pentapetalae</taxon>
        <taxon>asterids</taxon>
        <taxon>lamiids</taxon>
        <taxon>Boraginales</taxon>
        <taxon>Boraginaceae</taxon>
        <taxon>Boraginoideae</taxon>
        <taxon>Lithospermeae</taxon>
        <taxon>Lithospermum</taxon>
    </lineage>
</organism>
<dbReference type="InterPro" id="IPR053134">
    <property type="entry name" value="RNA-dir_DNA_polymerase"/>
</dbReference>
<comment type="caution">
    <text evidence="1">The sequence shown here is derived from an EMBL/GenBank/DDBJ whole genome shotgun (WGS) entry which is preliminary data.</text>
</comment>
<keyword evidence="2" id="KW-1185">Reference proteome</keyword>
<dbReference type="AlphaFoldDB" id="A0AAV3QIV7"/>
<reference evidence="1 2" key="1">
    <citation type="submission" date="2024-01" db="EMBL/GenBank/DDBJ databases">
        <title>The complete chloroplast genome sequence of Lithospermum erythrorhizon: insights into the phylogenetic relationship among Boraginaceae species and the maternal lineages of purple gromwells.</title>
        <authorList>
            <person name="Okada T."/>
            <person name="Watanabe K."/>
        </authorList>
    </citation>
    <scope>NUCLEOTIDE SEQUENCE [LARGE SCALE GENOMIC DNA]</scope>
</reference>
<accession>A0AAV3QIV7</accession>